<keyword evidence="7 12" id="KW-0663">Pyridoxal phosphate</keyword>
<evidence type="ECO:0000256" key="11">
    <source>
        <dbReference type="PIRSR" id="PIRSR004911-1"/>
    </source>
</evidence>
<dbReference type="Pfam" id="PF04055">
    <property type="entry name" value="Radical_SAM"/>
    <property type="match status" value="1"/>
</dbReference>
<comment type="caution">
    <text evidence="14">The sequence shown here is derived from an EMBL/GenBank/DDBJ whole genome shotgun (WGS) entry which is preliminary data.</text>
</comment>
<keyword evidence="4 11" id="KW-0004">4Fe-4S</keyword>
<proteinExistence type="inferred from homology"/>
<dbReference type="Gene3D" id="3.20.20.70">
    <property type="entry name" value="Aldolase class I"/>
    <property type="match status" value="1"/>
</dbReference>
<feature type="binding site" evidence="11">
    <location>
        <position position="109"/>
    </location>
    <ligand>
        <name>[4Fe-4S] cluster</name>
        <dbReference type="ChEBI" id="CHEBI:49883"/>
        <note>4Fe-4S-S-AdoMet</note>
    </ligand>
</feature>
<dbReference type="GO" id="GO:0046872">
    <property type="term" value="F:metal ion binding"/>
    <property type="evidence" value="ECO:0007669"/>
    <property type="project" value="UniProtKB-KW"/>
</dbReference>
<feature type="domain" description="Radical SAM core" evidence="13">
    <location>
        <begin position="91"/>
        <end position="304"/>
    </location>
</feature>
<dbReference type="SUPFAM" id="SSF102114">
    <property type="entry name" value="Radical SAM enzymes"/>
    <property type="match status" value="1"/>
</dbReference>
<accession>A0A7W6D8G8</accession>
<dbReference type="PANTHER" id="PTHR30538:SF1">
    <property type="entry name" value="L-LYSINE 2,3-AMINOMUTASE"/>
    <property type="match status" value="1"/>
</dbReference>
<name>A0A7W6D8G8_9HYPH</name>
<dbReference type="PIRSF" id="PIRSF004911">
    <property type="entry name" value="DUF160"/>
    <property type="match status" value="1"/>
</dbReference>
<evidence type="ECO:0000256" key="1">
    <source>
        <dbReference type="ARBA" id="ARBA00001933"/>
    </source>
</evidence>
<keyword evidence="10 14" id="KW-0413">Isomerase</keyword>
<sequence length="359" mass="38979">MSMPRTLRSVPDLVEAGLLPPEAVRSDIARVGERYAVALTPAVAAMIDREDPRDPIALQFVPDAAELLVRAEERIDPIGDLAHSPVEGIVHRYPDRVLLKAVHVCPVYCRFCFRREMVGPSGLGTLTPEQLDAAIAYIAARPDIWEVILTGGDPLVLSARRLRDIMERLAAIGHVKVVRFHTRVPVVEPDHIDSELVGALKASGKTTYVALHANHPRELTPQARAACARLVDAGIAMISQTVLLKGVNDDADVLAALMRAFVENRIRPYYLHHPDLAPGTSHFRLGLAEGKALVAQLRGRISGLCQPTYILDIPGGHGKVSVLSDAVRESDDGCFRIRDFRGGEHLYPSGSDAPATGSP</sequence>
<dbReference type="RefSeq" id="WP_183802155.1">
    <property type="nucleotide sequence ID" value="NZ_JACIEE010000003.1"/>
</dbReference>
<dbReference type="AlphaFoldDB" id="A0A7W6D8G8"/>
<evidence type="ECO:0000256" key="12">
    <source>
        <dbReference type="PIRSR" id="PIRSR603739-50"/>
    </source>
</evidence>
<feature type="modified residue" description="N6-(pyridoxal phosphate)lysine" evidence="12">
    <location>
        <position position="319"/>
    </location>
</feature>
<evidence type="ECO:0000256" key="8">
    <source>
        <dbReference type="ARBA" id="ARBA00023004"/>
    </source>
</evidence>
<dbReference type="InterPro" id="IPR003739">
    <property type="entry name" value="Lys_aminomutase/Glu_NH3_mut"/>
</dbReference>
<dbReference type="NCBIfam" id="TIGR00238">
    <property type="entry name" value="KamA family radical SAM protein"/>
    <property type="match status" value="1"/>
</dbReference>
<dbReference type="SFLD" id="SFLDG01070">
    <property type="entry name" value="PLP-dependent"/>
    <property type="match status" value="1"/>
</dbReference>
<comment type="similarity">
    <text evidence="3">Belongs to the radical SAM superfamily. KamA family.</text>
</comment>
<dbReference type="InterPro" id="IPR013785">
    <property type="entry name" value="Aldolase_TIM"/>
</dbReference>
<keyword evidence="6 11" id="KW-0479">Metal-binding</keyword>
<dbReference type="EC" id="5.4.3.2" evidence="14"/>
<organism evidence="14 15">
    <name type="scientific">Mycoplana azooxidifex</name>
    <dbReference type="NCBI Taxonomy" id="1636188"/>
    <lineage>
        <taxon>Bacteria</taxon>
        <taxon>Pseudomonadati</taxon>
        <taxon>Pseudomonadota</taxon>
        <taxon>Alphaproteobacteria</taxon>
        <taxon>Hyphomicrobiales</taxon>
        <taxon>Rhizobiaceae</taxon>
        <taxon>Mycoplana</taxon>
    </lineage>
</organism>
<dbReference type="EMBL" id="JACIEE010000003">
    <property type="protein sequence ID" value="MBB3976556.1"/>
    <property type="molecule type" value="Genomic_DNA"/>
</dbReference>
<comment type="cofactor">
    <cofactor evidence="1 12">
        <name>pyridoxal 5'-phosphate</name>
        <dbReference type="ChEBI" id="CHEBI:597326"/>
    </cofactor>
</comment>
<evidence type="ECO:0000256" key="7">
    <source>
        <dbReference type="ARBA" id="ARBA00022898"/>
    </source>
</evidence>
<evidence type="ECO:0000256" key="10">
    <source>
        <dbReference type="ARBA" id="ARBA00023235"/>
    </source>
</evidence>
<dbReference type="Proteomes" id="UP000574761">
    <property type="component" value="Unassembled WGS sequence"/>
</dbReference>
<feature type="binding site" evidence="11">
    <location>
        <position position="105"/>
    </location>
    <ligand>
        <name>[4Fe-4S] cluster</name>
        <dbReference type="ChEBI" id="CHEBI:49883"/>
        <note>4Fe-4S-S-AdoMet</note>
    </ligand>
</feature>
<keyword evidence="8" id="KW-0408">Iron</keyword>
<keyword evidence="5" id="KW-0949">S-adenosyl-L-methionine</keyword>
<protein>
    <submittedName>
        <fullName evidence="14">Lysine 2,3-aminomutase</fullName>
        <ecNumber evidence="14">5.4.3.2</ecNumber>
    </submittedName>
</protein>
<evidence type="ECO:0000256" key="5">
    <source>
        <dbReference type="ARBA" id="ARBA00022691"/>
    </source>
</evidence>
<comment type="cofactor">
    <cofactor evidence="2">
        <name>[4Fe-4S] cluster</name>
        <dbReference type="ChEBI" id="CHEBI:49883"/>
    </cofactor>
</comment>
<dbReference type="CDD" id="cd01335">
    <property type="entry name" value="Radical_SAM"/>
    <property type="match status" value="1"/>
</dbReference>
<evidence type="ECO:0000259" key="13">
    <source>
        <dbReference type="PROSITE" id="PS51918"/>
    </source>
</evidence>
<feature type="binding site" evidence="11">
    <location>
        <position position="112"/>
    </location>
    <ligand>
        <name>[4Fe-4S] cluster</name>
        <dbReference type="ChEBI" id="CHEBI:49883"/>
        <note>4Fe-4S-S-AdoMet</note>
    </ligand>
</feature>
<dbReference type="GO" id="GO:0051539">
    <property type="term" value="F:4 iron, 4 sulfur cluster binding"/>
    <property type="evidence" value="ECO:0007669"/>
    <property type="project" value="UniProtKB-KW"/>
</dbReference>
<evidence type="ECO:0000256" key="6">
    <source>
        <dbReference type="ARBA" id="ARBA00022723"/>
    </source>
</evidence>
<keyword evidence="15" id="KW-1185">Reference proteome</keyword>
<gene>
    <name evidence="14" type="ORF">GGQ64_001745</name>
</gene>
<dbReference type="SFLD" id="SFLDS00029">
    <property type="entry name" value="Radical_SAM"/>
    <property type="match status" value="1"/>
</dbReference>
<dbReference type="InterPro" id="IPR007197">
    <property type="entry name" value="rSAM"/>
</dbReference>
<evidence type="ECO:0000256" key="4">
    <source>
        <dbReference type="ARBA" id="ARBA00022485"/>
    </source>
</evidence>
<dbReference type="NCBIfam" id="TIGR03822">
    <property type="entry name" value="AblA_like_2"/>
    <property type="match status" value="1"/>
</dbReference>
<dbReference type="InterPro" id="IPR058240">
    <property type="entry name" value="rSAM_sf"/>
</dbReference>
<evidence type="ECO:0000256" key="3">
    <source>
        <dbReference type="ARBA" id="ARBA00008703"/>
    </source>
</evidence>
<dbReference type="PANTHER" id="PTHR30538">
    <property type="entry name" value="LYSINE 2,3-AMINOMUTASE-RELATED"/>
    <property type="match status" value="1"/>
</dbReference>
<evidence type="ECO:0000313" key="14">
    <source>
        <dbReference type="EMBL" id="MBB3976556.1"/>
    </source>
</evidence>
<evidence type="ECO:0000313" key="15">
    <source>
        <dbReference type="Proteomes" id="UP000574761"/>
    </source>
</evidence>
<dbReference type="InterPro" id="IPR022447">
    <property type="entry name" value="Lys_aminomutase-rel"/>
</dbReference>
<dbReference type="PROSITE" id="PS51918">
    <property type="entry name" value="RADICAL_SAM"/>
    <property type="match status" value="1"/>
</dbReference>
<reference evidence="14 15" key="1">
    <citation type="submission" date="2020-08" db="EMBL/GenBank/DDBJ databases">
        <title>Genomic Encyclopedia of Type Strains, Phase IV (KMG-IV): sequencing the most valuable type-strain genomes for metagenomic binning, comparative biology and taxonomic classification.</title>
        <authorList>
            <person name="Goeker M."/>
        </authorList>
    </citation>
    <scope>NUCLEOTIDE SEQUENCE [LARGE SCALE GENOMIC DNA]</scope>
    <source>
        <strain evidence="14 15">DSM 100211</strain>
    </source>
</reference>
<keyword evidence="9 11" id="KW-0411">Iron-sulfur</keyword>
<evidence type="ECO:0000256" key="2">
    <source>
        <dbReference type="ARBA" id="ARBA00001966"/>
    </source>
</evidence>
<dbReference type="GO" id="GO:0050066">
    <property type="term" value="F:L-lysine 2,3-aminomutase activity"/>
    <property type="evidence" value="ECO:0007669"/>
    <property type="project" value="UniProtKB-EC"/>
</dbReference>
<evidence type="ECO:0000256" key="9">
    <source>
        <dbReference type="ARBA" id="ARBA00023014"/>
    </source>
</evidence>